<protein>
    <recommendedName>
        <fullName evidence="1">Endonuclease/exonuclease/phosphatase domain-containing protein</fullName>
    </recommendedName>
</protein>
<sequence length="218" mass="24676">QVEFLEEALPHYRWLGIDRGLNGGEGLSEYTPIFYRHAELSPIESGNFWLSQTPDTPPEIREIRGRRRRFGRIVTWARFHHVATGRAVYLYNTHLTIRQGQRQLDSANLIVERMASLPDKSLAIVTGDFNAPAETSATWRAATADGLLDAWVIAKERQGPAFTLSEFGPPVDWDVGRIDWILVGGPFSVRSIETVLDHDGGRYPSDHYPVTAHLEFEH</sequence>
<dbReference type="SUPFAM" id="SSF56219">
    <property type="entry name" value="DNase I-like"/>
    <property type="match status" value="1"/>
</dbReference>
<accession>A0A382TP35</accession>
<gene>
    <name evidence="2" type="ORF">METZ01_LOCUS376577</name>
</gene>
<feature type="non-terminal residue" evidence="2">
    <location>
        <position position="1"/>
    </location>
</feature>
<name>A0A382TP35_9ZZZZ</name>
<dbReference type="EMBL" id="UINC01138026">
    <property type="protein sequence ID" value="SVD23723.1"/>
    <property type="molecule type" value="Genomic_DNA"/>
</dbReference>
<dbReference type="InterPro" id="IPR005135">
    <property type="entry name" value="Endo/exonuclease/phosphatase"/>
</dbReference>
<dbReference type="AlphaFoldDB" id="A0A382TP35"/>
<dbReference type="InterPro" id="IPR036691">
    <property type="entry name" value="Endo/exonu/phosph_ase_sf"/>
</dbReference>
<proteinExistence type="predicted"/>
<feature type="domain" description="Endonuclease/exonuclease/phosphatase" evidence="1">
    <location>
        <begin position="52"/>
        <end position="207"/>
    </location>
</feature>
<evidence type="ECO:0000313" key="2">
    <source>
        <dbReference type="EMBL" id="SVD23723.1"/>
    </source>
</evidence>
<evidence type="ECO:0000259" key="1">
    <source>
        <dbReference type="Pfam" id="PF03372"/>
    </source>
</evidence>
<reference evidence="2" key="1">
    <citation type="submission" date="2018-05" db="EMBL/GenBank/DDBJ databases">
        <authorList>
            <person name="Lanie J.A."/>
            <person name="Ng W.-L."/>
            <person name="Kazmierczak K.M."/>
            <person name="Andrzejewski T.M."/>
            <person name="Davidsen T.M."/>
            <person name="Wayne K.J."/>
            <person name="Tettelin H."/>
            <person name="Glass J.I."/>
            <person name="Rusch D."/>
            <person name="Podicherti R."/>
            <person name="Tsui H.-C.T."/>
            <person name="Winkler M.E."/>
        </authorList>
    </citation>
    <scope>NUCLEOTIDE SEQUENCE</scope>
</reference>
<dbReference type="GO" id="GO:0003824">
    <property type="term" value="F:catalytic activity"/>
    <property type="evidence" value="ECO:0007669"/>
    <property type="project" value="InterPro"/>
</dbReference>
<dbReference type="Gene3D" id="3.60.10.10">
    <property type="entry name" value="Endonuclease/exonuclease/phosphatase"/>
    <property type="match status" value="1"/>
</dbReference>
<organism evidence="2">
    <name type="scientific">marine metagenome</name>
    <dbReference type="NCBI Taxonomy" id="408172"/>
    <lineage>
        <taxon>unclassified sequences</taxon>
        <taxon>metagenomes</taxon>
        <taxon>ecological metagenomes</taxon>
    </lineage>
</organism>
<dbReference type="Pfam" id="PF03372">
    <property type="entry name" value="Exo_endo_phos"/>
    <property type="match status" value="1"/>
</dbReference>